<keyword evidence="1" id="KW-0812">Transmembrane</keyword>
<protein>
    <submittedName>
        <fullName evidence="3">Uncharacterized protein</fullName>
    </submittedName>
</protein>
<evidence type="ECO:0000256" key="2">
    <source>
        <dbReference type="SAM" id="SignalP"/>
    </source>
</evidence>
<dbReference type="EMBL" id="JAKKPZ010000087">
    <property type="protein sequence ID" value="KAI1703152.1"/>
    <property type="molecule type" value="Genomic_DNA"/>
</dbReference>
<gene>
    <name evidence="3" type="ORF">DdX_15089</name>
</gene>
<keyword evidence="1" id="KW-1133">Transmembrane helix</keyword>
<name>A0AAD4MQX2_9BILA</name>
<keyword evidence="2" id="KW-0732">Signal</keyword>
<evidence type="ECO:0000313" key="4">
    <source>
        <dbReference type="Proteomes" id="UP001201812"/>
    </source>
</evidence>
<comment type="caution">
    <text evidence="3">The sequence shown here is derived from an EMBL/GenBank/DDBJ whole genome shotgun (WGS) entry which is preliminary data.</text>
</comment>
<proteinExistence type="predicted"/>
<feature type="chain" id="PRO_5042085822" evidence="2">
    <location>
        <begin position="22"/>
        <end position="143"/>
    </location>
</feature>
<evidence type="ECO:0000313" key="3">
    <source>
        <dbReference type="EMBL" id="KAI1703152.1"/>
    </source>
</evidence>
<sequence length="143" mass="16626">MTLPYLKLFGLLLVPLVLVSTQDNRQFNDPENSIARLHVVSDCVVNNDCRPLFILYFLDGYCDVIRNYDGIIIKHGCRYELNWLIFLLLFLLPLLLLTIGLLSCAFSRRSRHRSDDQRPRYVETIKPNYDVQPTNIKISTPVI</sequence>
<evidence type="ECO:0000256" key="1">
    <source>
        <dbReference type="SAM" id="Phobius"/>
    </source>
</evidence>
<organism evidence="3 4">
    <name type="scientific">Ditylenchus destructor</name>
    <dbReference type="NCBI Taxonomy" id="166010"/>
    <lineage>
        <taxon>Eukaryota</taxon>
        <taxon>Metazoa</taxon>
        <taxon>Ecdysozoa</taxon>
        <taxon>Nematoda</taxon>
        <taxon>Chromadorea</taxon>
        <taxon>Rhabditida</taxon>
        <taxon>Tylenchina</taxon>
        <taxon>Tylenchomorpha</taxon>
        <taxon>Sphaerularioidea</taxon>
        <taxon>Anguinidae</taxon>
        <taxon>Anguininae</taxon>
        <taxon>Ditylenchus</taxon>
    </lineage>
</organism>
<feature type="transmembrane region" description="Helical" evidence="1">
    <location>
        <begin position="83"/>
        <end position="106"/>
    </location>
</feature>
<keyword evidence="4" id="KW-1185">Reference proteome</keyword>
<reference evidence="3" key="1">
    <citation type="submission" date="2022-01" db="EMBL/GenBank/DDBJ databases">
        <title>Genome Sequence Resource for Two Populations of Ditylenchus destructor, the Migratory Endoparasitic Phytonematode.</title>
        <authorList>
            <person name="Zhang H."/>
            <person name="Lin R."/>
            <person name="Xie B."/>
        </authorList>
    </citation>
    <scope>NUCLEOTIDE SEQUENCE</scope>
    <source>
        <strain evidence="3">BazhouSP</strain>
    </source>
</reference>
<feature type="signal peptide" evidence="2">
    <location>
        <begin position="1"/>
        <end position="21"/>
    </location>
</feature>
<accession>A0AAD4MQX2</accession>
<dbReference type="AlphaFoldDB" id="A0AAD4MQX2"/>
<dbReference type="Proteomes" id="UP001201812">
    <property type="component" value="Unassembled WGS sequence"/>
</dbReference>
<keyword evidence="1" id="KW-0472">Membrane</keyword>